<dbReference type="Pfam" id="PF00702">
    <property type="entry name" value="Hydrolase"/>
    <property type="match status" value="1"/>
</dbReference>
<dbReference type="SFLD" id="SFLDS00003">
    <property type="entry name" value="Haloacid_Dehalogenase"/>
    <property type="match status" value="1"/>
</dbReference>
<dbReference type="InterPro" id="IPR006439">
    <property type="entry name" value="HAD-SF_hydro_IA"/>
</dbReference>
<accession>A0A3N1D8N9</accession>
<evidence type="ECO:0000313" key="2">
    <source>
        <dbReference type="Proteomes" id="UP000272400"/>
    </source>
</evidence>
<name>A0A3N1D8N9_9ACTN</name>
<protein>
    <submittedName>
        <fullName evidence="1">HAD superfamily hydrolase (TIGR01549 family)</fullName>
    </submittedName>
</protein>
<reference evidence="1 2" key="1">
    <citation type="submission" date="2018-11" db="EMBL/GenBank/DDBJ databases">
        <title>Sequencing the genomes of 1000 actinobacteria strains.</title>
        <authorList>
            <person name="Klenk H.-P."/>
        </authorList>
    </citation>
    <scope>NUCLEOTIDE SEQUENCE [LARGE SCALE GENOMIC DNA]</scope>
    <source>
        <strain evidence="1 2">DSM 44254</strain>
    </source>
</reference>
<organism evidence="1 2">
    <name type="scientific">Actinocorallia herbida</name>
    <dbReference type="NCBI Taxonomy" id="58109"/>
    <lineage>
        <taxon>Bacteria</taxon>
        <taxon>Bacillati</taxon>
        <taxon>Actinomycetota</taxon>
        <taxon>Actinomycetes</taxon>
        <taxon>Streptosporangiales</taxon>
        <taxon>Thermomonosporaceae</taxon>
        <taxon>Actinocorallia</taxon>
    </lineage>
</organism>
<evidence type="ECO:0000313" key="1">
    <source>
        <dbReference type="EMBL" id="ROO89913.1"/>
    </source>
</evidence>
<keyword evidence="1" id="KW-0378">Hydrolase</keyword>
<dbReference type="RefSeq" id="WP_123668935.1">
    <property type="nucleotide sequence ID" value="NZ_RJKE01000001.1"/>
</dbReference>
<gene>
    <name evidence="1" type="ORF">EDD29_7623</name>
</gene>
<dbReference type="PANTHER" id="PTHR46191">
    <property type="match status" value="1"/>
</dbReference>
<keyword evidence="2" id="KW-1185">Reference proteome</keyword>
<dbReference type="EMBL" id="RJKE01000001">
    <property type="protein sequence ID" value="ROO89913.1"/>
    <property type="molecule type" value="Genomic_DNA"/>
</dbReference>
<dbReference type="SUPFAM" id="SSF56784">
    <property type="entry name" value="HAD-like"/>
    <property type="match status" value="1"/>
</dbReference>
<dbReference type="OrthoDB" id="9810501at2"/>
<comment type="caution">
    <text evidence="1">The sequence shown here is derived from an EMBL/GenBank/DDBJ whole genome shotgun (WGS) entry which is preliminary data.</text>
</comment>
<dbReference type="NCBIfam" id="TIGR01549">
    <property type="entry name" value="HAD-SF-IA-v1"/>
    <property type="match status" value="1"/>
</dbReference>
<dbReference type="Gene3D" id="3.40.50.1000">
    <property type="entry name" value="HAD superfamily/HAD-like"/>
    <property type="match status" value="1"/>
</dbReference>
<dbReference type="SFLD" id="SFLDG01129">
    <property type="entry name" value="C1.5:_HAD__Beta-PGM__Phosphata"/>
    <property type="match status" value="1"/>
</dbReference>
<dbReference type="AlphaFoldDB" id="A0A3N1D8N9"/>
<dbReference type="InterPro" id="IPR023214">
    <property type="entry name" value="HAD_sf"/>
</dbReference>
<sequence length="215" mass="23066">MREVKIKAVFFDIGETLINEGRIYDAWADWLGVPRHTFHAVLGGVIARGENHMNVFEHFRPGFDLAAEEAARAAAGVPNGFGAEDLYPDARRCLAALRRAGLLVGVAGNQPREAAARFAALGLESDIAAMSAEWGVEKPSPAFFTRLCAEASLPASEILYVGDRVDNDVVPAAAHGLQTAFLLRGPWAHVQSLAPLPVPPTYALPDLDTLVSLLT</sequence>
<dbReference type="PANTHER" id="PTHR46191:SF2">
    <property type="entry name" value="HALOACID DEHALOGENASE-LIKE HYDROLASE DOMAIN-CONTAINING PROTEIN 3"/>
    <property type="match status" value="1"/>
</dbReference>
<dbReference type="Proteomes" id="UP000272400">
    <property type="component" value="Unassembled WGS sequence"/>
</dbReference>
<dbReference type="InterPro" id="IPR051828">
    <property type="entry name" value="HAD-like_hydrolase_domain"/>
</dbReference>
<dbReference type="GO" id="GO:0016787">
    <property type="term" value="F:hydrolase activity"/>
    <property type="evidence" value="ECO:0007669"/>
    <property type="project" value="UniProtKB-KW"/>
</dbReference>
<proteinExistence type="predicted"/>
<dbReference type="InterPro" id="IPR036412">
    <property type="entry name" value="HAD-like_sf"/>
</dbReference>